<sequence length="276" mass="30202">MNLENMTGEQRLRNVHVIVTRLGLSLPSAVGEALARLDRVRDLHTAEYVGLAQEARHARADAINQLIDGRAKLRDVIDTFAVTAASVEGTHAVDKGAPLALAVLDYAARAAMGRCDFALAANAGPIFDTVAKAARESIARIASLPEPPAGIFLHPEPTQLLARTVGHEATLSVLVREGDRFEQCWNAALYVRDTAGYGAERLQDGAPRDALTYRRWQRYRDLNESNLVSTKPEFRLWRCVVEGCEPGIWKPEQVAALTAEELSPQGRLRNNGSAVF</sequence>
<name>A0A558B8C0_9PSEU</name>
<protein>
    <submittedName>
        <fullName evidence="1">Uncharacterized protein</fullName>
    </submittedName>
</protein>
<dbReference type="AlphaFoldDB" id="A0A558B8C0"/>
<organism evidence="1 2">
    <name type="scientific">Amycolatopsis rhizosphaerae</name>
    <dbReference type="NCBI Taxonomy" id="2053003"/>
    <lineage>
        <taxon>Bacteria</taxon>
        <taxon>Bacillati</taxon>
        <taxon>Actinomycetota</taxon>
        <taxon>Actinomycetes</taxon>
        <taxon>Pseudonocardiales</taxon>
        <taxon>Pseudonocardiaceae</taxon>
        <taxon>Amycolatopsis</taxon>
    </lineage>
</organism>
<gene>
    <name evidence="1" type="ORF">FNH05_27570</name>
</gene>
<evidence type="ECO:0000313" key="2">
    <source>
        <dbReference type="Proteomes" id="UP000320011"/>
    </source>
</evidence>
<dbReference type="Proteomes" id="UP000320011">
    <property type="component" value="Unassembled WGS sequence"/>
</dbReference>
<reference evidence="1 2" key="2">
    <citation type="submission" date="2019-08" db="EMBL/GenBank/DDBJ databases">
        <title>Amycolatopsis acidicola sp. nov., isolated from peat swamp forest soil.</title>
        <authorList>
            <person name="Srisuk N."/>
        </authorList>
    </citation>
    <scope>NUCLEOTIDE SEQUENCE [LARGE SCALE GENOMIC DNA]</scope>
    <source>
        <strain evidence="1 2">TBRC 6029</strain>
    </source>
</reference>
<accession>A0A558B8C0</accession>
<evidence type="ECO:0000313" key="1">
    <source>
        <dbReference type="EMBL" id="TVT32747.1"/>
    </source>
</evidence>
<dbReference type="EMBL" id="VJWX01000367">
    <property type="protein sequence ID" value="TVT32747.1"/>
    <property type="molecule type" value="Genomic_DNA"/>
</dbReference>
<proteinExistence type="predicted"/>
<keyword evidence="2" id="KW-1185">Reference proteome</keyword>
<dbReference type="RefSeq" id="WP_144591729.1">
    <property type="nucleotide sequence ID" value="NZ_VJWX01000367.1"/>
</dbReference>
<reference evidence="1 2" key="1">
    <citation type="submission" date="2019-07" db="EMBL/GenBank/DDBJ databases">
        <authorList>
            <person name="Duangmal K."/>
            <person name="Teo W.F.A."/>
        </authorList>
    </citation>
    <scope>NUCLEOTIDE SEQUENCE [LARGE SCALE GENOMIC DNA]</scope>
    <source>
        <strain evidence="1 2">TBRC 6029</strain>
    </source>
</reference>
<comment type="caution">
    <text evidence="1">The sequence shown here is derived from an EMBL/GenBank/DDBJ whole genome shotgun (WGS) entry which is preliminary data.</text>
</comment>